<dbReference type="AlphaFoldDB" id="A0AA35ZBN5"/>
<evidence type="ECO:0000313" key="5">
    <source>
        <dbReference type="Proteomes" id="UP001177003"/>
    </source>
</evidence>
<dbReference type="EMBL" id="OX465082">
    <property type="protein sequence ID" value="CAI9289589.1"/>
    <property type="molecule type" value="Genomic_DNA"/>
</dbReference>
<feature type="compositionally biased region" description="Polar residues" evidence="3">
    <location>
        <begin position="129"/>
        <end position="139"/>
    </location>
</feature>
<accession>A0AA35ZBN5</accession>
<evidence type="ECO:0000256" key="2">
    <source>
        <dbReference type="ARBA" id="ARBA00024341"/>
    </source>
</evidence>
<evidence type="ECO:0000256" key="1">
    <source>
        <dbReference type="ARBA" id="ARBA00022860"/>
    </source>
</evidence>
<dbReference type="Proteomes" id="UP001177003">
    <property type="component" value="Chromosome 6"/>
</dbReference>
<evidence type="ECO:0000313" key="4">
    <source>
        <dbReference type="EMBL" id="CAI9289589.1"/>
    </source>
</evidence>
<dbReference type="GO" id="GO:0005516">
    <property type="term" value="F:calmodulin binding"/>
    <property type="evidence" value="ECO:0007669"/>
    <property type="project" value="UniProtKB-KW"/>
</dbReference>
<evidence type="ECO:0008006" key="6">
    <source>
        <dbReference type="Google" id="ProtNLM"/>
    </source>
</evidence>
<dbReference type="PANTHER" id="PTHR32295:SF168">
    <property type="entry name" value="IQ MOTIF, EF-HAND BINDING SITE-RELATED"/>
    <property type="match status" value="1"/>
</dbReference>
<dbReference type="PANTHER" id="PTHR32295">
    <property type="entry name" value="IQ-DOMAIN 5-RELATED"/>
    <property type="match status" value="1"/>
</dbReference>
<organism evidence="4 5">
    <name type="scientific">Lactuca saligna</name>
    <name type="common">Willowleaf lettuce</name>
    <dbReference type="NCBI Taxonomy" id="75948"/>
    <lineage>
        <taxon>Eukaryota</taxon>
        <taxon>Viridiplantae</taxon>
        <taxon>Streptophyta</taxon>
        <taxon>Embryophyta</taxon>
        <taxon>Tracheophyta</taxon>
        <taxon>Spermatophyta</taxon>
        <taxon>Magnoliopsida</taxon>
        <taxon>eudicotyledons</taxon>
        <taxon>Gunneridae</taxon>
        <taxon>Pentapetalae</taxon>
        <taxon>asterids</taxon>
        <taxon>campanulids</taxon>
        <taxon>Asterales</taxon>
        <taxon>Asteraceae</taxon>
        <taxon>Cichorioideae</taxon>
        <taxon>Cichorieae</taxon>
        <taxon>Lactucinae</taxon>
        <taxon>Lactuca</taxon>
    </lineage>
</organism>
<evidence type="ECO:0000256" key="3">
    <source>
        <dbReference type="SAM" id="MobiDB-lite"/>
    </source>
</evidence>
<feature type="region of interest" description="Disordered" evidence="3">
    <location>
        <begin position="129"/>
        <end position="257"/>
    </location>
</feature>
<keyword evidence="5" id="KW-1185">Reference proteome</keyword>
<keyword evidence="1" id="KW-0112">Calmodulin-binding</keyword>
<comment type="similarity">
    <text evidence="2">Belongs to the IQD family.</text>
</comment>
<name>A0AA35ZBN5_LACSI</name>
<gene>
    <name evidence="4" type="ORF">LSALG_LOCUS28820</name>
</gene>
<proteinExistence type="inferred from homology"/>
<sequence length="257" mass="27630">MSENQALQRQILRAKELANLQNGDDWNDSVQSKEEMEAKLLSRYEATMRRERAMAYSFSHQQPWKKSAATTNMLFMDPTNPQWGWSWSERYMAGRPAEAQGGEKDPGNNAKSGINITGTEIAKSYARHQLNSAPSTPRSKSGGGPVASRKPKPGPSPSPRAPITEANEDDDSKSVVSVQSEKNRRHSVGGLAGSPAAGKRMVAGSGKSGKGKSRVQGLSENGGGRMTVGAKKELSFSGSPAKPRRHSGPPKVETAVE</sequence>
<protein>
    <recommendedName>
        <fullName evidence="6">IQ-domain 3</fullName>
    </recommendedName>
</protein>
<reference evidence="4" key="1">
    <citation type="submission" date="2023-04" db="EMBL/GenBank/DDBJ databases">
        <authorList>
            <person name="Vijverberg K."/>
            <person name="Xiong W."/>
            <person name="Schranz E."/>
        </authorList>
    </citation>
    <scope>NUCLEOTIDE SEQUENCE</scope>
</reference>